<gene>
    <name evidence="1" type="ORF">JAAARDRAFT_28068</name>
</gene>
<dbReference type="InParanoid" id="A0A067QP97"/>
<evidence type="ECO:0000313" key="2">
    <source>
        <dbReference type="Proteomes" id="UP000027265"/>
    </source>
</evidence>
<dbReference type="EMBL" id="KL197709">
    <property type="protein sequence ID" value="KDQ64436.1"/>
    <property type="molecule type" value="Genomic_DNA"/>
</dbReference>
<dbReference type="HOGENOM" id="CLU_2873840_0_0_1"/>
<evidence type="ECO:0000313" key="1">
    <source>
        <dbReference type="EMBL" id="KDQ64436.1"/>
    </source>
</evidence>
<dbReference type="Proteomes" id="UP000027265">
    <property type="component" value="Unassembled WGS sequence"/>
</dbReference>
<sequence>MKAVIIAGVPTVPSNRSSIGLHDETRRKTQVKWGMFGRCWLERRFIRISLRNRKYTGGQIMRFA</sequence>
<accession>A0A067QP97</accession>
<dbReference type="AlphaFoldDB" id="A0A067QP97"/>
<keyword evidence="2" id="KW-1185">Reference proteome</keyword>
<organism evidence="1 2">
    <name type="scientific">Jaapia argillacea MUCL 33604</name>
    <dbReference type="NCBI Taxonomy" id="933084"/>
    <lineage>
        <taxon>Eukaryota</taxon>
        <taxon>Fungi</taxon>
        <taxon>Dikarya</taxon>
        <taxon>Basidiomycota</taxon>
        <taxon>Agaricomycotina</taxon>
        <taxon>Agaricomycetes</taxon>
        <taxon>Agaricomycetidae</taxon>
        <taxon>Jaapiales</taxon>
        <taxon>Jaapiaceae</taxon>
        <taxon>Jaapia</taxon>
    </lineage>
</organism>
<protein>
    <submittedName>
        <fullName evidence="1">Uncharacterized protein</fullName>
    </submittedName>
</protein>
<name>A0A067QP97_9AGAM</name>
<reference evidence="2" key="1">
    <citation type="journal article" date="2014" name="Proc. Natl. Acad. Sci. U.S.A.">
        <title>Extensive sampling of basidiomycete genomes demonstrates inadequacy of the white-rot/brown-rot paradigm for wood decay fungi.</title>
        <authorList>
            <person name="Riley R."/>
            <person name="Salamov A.A."/>
            <person name="Brown D.W."/>
            <person name="Nagy L.G."/>
            <person name="Floudas D."/>
            <person name="Held B.W."/>
            <person name="Levasseur A."/>
            <person name="Lombard V."/>
            <person name="Morin E."/>
            <person name="Otillar R."/>
            <person name="Lindquist E.A."/>
            <person name="Sun H."/>
            <person name="LaButti K.M."/>
            <person name="Schmutz J."/>
            <person name="Jabbour D."/>
            <person name="Luo H."/>
            <person name="Baker S.E."/>
            <person name="Pisabarro A.G."/>
            <person name="Walton J.D."/>
            <person name="Blanchette R.A."/>
            <person name="Henrissat B."/>
            <person name="Martin F."/>
            <person name="Cullen D."/>
            <person name="Hibbett D.S."/>
            <person name="Grigoriev I.V."/>
        </authorList>
    </citation>
    <scope>NUCLEOTIDE SEQUENCE [LARGE SCALE GENOMIC DNA]</scope>
    <source>
        <strain evidence="2">MUCL 33604</strain>
    </source>
</reference>
<proteinExistence type="predicted"/>